<dbReference type="AlphaFoldDB" id="A0A419A5F5"/>
<feature type="transmembrane region" description="Helical" evidence="1">
    <location>
        <begin position="13"/>
        <end position="33"/>
    </location>
</feature>
<feature type="transmembrane region" description="Helical" evidence="1">
    <location>
        <begin position="40"/>
        <end position="60"/>
    </location>
</feature>
<dbReference type="EMBL" id="QZEW01000052">
    <property type="protein sequence ID" value="RJL11685.1"/>
    <property type="molecule type" value="Genomic_DNA"/>
</dbReference>
<proteinExistence type="predicted"/>
<evidence type="ECO:0000313" key="3">
    <source>
        <dbReference type="Proteomes" id="UP000283587"/>
    </source>
</evidence>
<dbReference type="RefSeq" id="WP_119898601.1">
    <property type="nucleotide sequence ID" value="NZ_QNRC01000001.1"/>
</dbReference>
<name>A0A419A5F5_9RHOB</name>
<sequence length="62" mass="6526">MTHDTTPTDDTRLTIRVLVAVLLVVILAVALVMNFGLPALGFLGLAATILVFVIMLAFTAGN</sequence>
<organism evidence="2 3">
    <name type="scientific">Paracoccus siganidrum</name>
    <dbReference type="NCBI Taxonomy" id="1276757"/>
    <lineage>
        <taxon>Bacteria</taxon>
        <taxon>Pseudomonadati</taxon>
        <taxon>Pseudomonadota</taxon>
        <taxon>Alphaproteobacteria</taxon>
        <taxon>Rhodobacterales</taxon>
        <taxon>Paracoccaceae</taxon>
        <taxon>Paracoccus</taxon>
    </lineage>
</organism>
<keyword evidence="1" id="KW-0472">Membrane</keyword>
<keyword evidence="3" id="KW-1185">Reference proteome</keyword>
<keyword evidence="1" id="KW-1133">Transmembrane helix</keyword>
<accession>A0A419A5F5</accession>
<comment type="caution">
    <text evidence="2">The sequence shown here is derived from an EMBL/GenBank/DDBJ whole genome shotgun (WGS) entry which is preliminary data.</text>
</comment>
<reference evidence="3" key="1">
    <citation type="submission" date="2018-09" db="EMBL/GenBank/DDBJ databases">
        <title>Paracoccus onubensis nov. sp. a moderate halophilic bacterium isolated from Gruta de las Maravillas (Aracena, Spain).</title>
        <authorList>
            <person name="Jurado V."/>
            <person name="Gutierrez-Patricio S."/>
            <person name="Gonzalez-Pimentel J.L."/>
            <person name="Miller A.Z."/>
            <person name="Laiz L."/>
            <person name="Saiz-Jimenez C."/>
        </authorList>
    </citation>
    <scope>NUCLEOTIDE SEQUENCE [LARGE SCALE GENOMIC DNA]</scope>
    <source>
        <strain evidence="3">DSM 26381</strain>
    </source>
</reference>
<gene>
    <name evidence="2" type="ORF">D3P05_13035</name>
</gene>
<dbReference type="Proteomes" id="UP000283587">
    <property type="component" value="Unassembled WGS sequence"/>
</dbReference>
<evidence type="ECO:0000313" key="2">
    <source>
        <dbReference type="EMBL" id="RJL11685.1"/>
    </source>
</evidence>
<keyword evidence="1" id="KW-0812">Transmembrane</keyword>
<evidence type="ECO:0000256" key="1">
    <source>
        <dbReference type="SAM" id="Phobius"/>
    </source>
</evidence>
<protein>
    <submittedName>
        <fullName evidence="2">Uncharacterized protein</fullName>
    </submittedName>
</protein>